<feature type="region of interest" description="Disordered" evidence="6">
    <location>
        <begin position="261"/>
        <end position="286"/>
    </location>
</feature>
<keyword evidence="3" id="KW-0963">Cytoplasm</keyword>
<protein>
    <recommendedName>
        <fullName evidence="7">Large ribosomal subunit protein uL18 C-terminal eukaryotes domain-containing protein</fullName>
    </recommendedName>
</protein>
<dbReference type="SUPFAM" id="SSF53137">
    <property type="entry name" value="Translational machinery components"/>
    <property type="match status" value="1"/>
</dbReference>
<dbReference type="OMA" id="CQIASAH"/>
<gene>
    <name evidence="8" type="ORF">VCUG_02441</name>
</gene>
<organism evidence="8 9">
    <name type="scientific">Vavraia culicis (isolate floridensis)</name>
    <name type="common">Microsporidian parasite</name>
    <dbReference type="NCBI Taxonomy" id="948595"/>
    <lineage>
        <taxon>Eukaryota</taxon>
        <taxon>Fungi</taxon>
        <taxon>Fungi incertae sedis</taxon>
        <taxon>Microsporidia</taxon>
        <taxon>Pleistophoridae</taxon>
        <taxon>Vavraia</taxon>
    </lineage>
</organism>
<proteinExistence type="inferred from homology"/>
<reference evidence="9" key="1">
    <citation type="submission" date="2011-03" db="EMBL/GenBank/DDBJ databases">
        <title>The genome sequence of Vavraia culicis strain floridensis.</title>
        <authorList>
            <consortium name="The Broad Institute Genome Sequencing Platform"/>
            <person name="Cuomo C."/>
            <person name="Becnel J."/>
            <person name="Sanscrainte N."/>
            <person name="Young S.K."/>
            <person name="Zeng Q."/>
            <person name="Gargeya S."/>
            <person name="Fitzgerald M."/>
            <person name="Haas B."/>
            <person name="Abouelleil A."/>
            <person name="Alvarado L."/>
            <person name="Arachchi H.M."/>
            <person name="Berlin A."/>
            <person name="Chapman S.B."/>
            <person name="Gearin G."/>
            <person name="Goldberg J."/>
            <person name="Griggs A."/>
            <person name="Gujja S."/>
            <person name="Hansen M."/>
            <person name="Heiman D."/>
            <person name="Howarth C."/>
            <person name="Larimer J."/>
            <person name="Lui A."/>
            <person name="MacDonald P.J.P."/>
            <person name="McCowen C."/>
            <person name="Montmayeur A."/>
            <person name="Murphy C."/>
            <person name="Neiman D."/>
            <person name="Pearson M."/>
            <person name="Priest M."/>
            <person name="Roberts A."/>
            <person name="Saif S."/>
            <person name="Shea T."/>
            <person name="Sisk P."/>
            <person name="Stolte C."/>
            <person name="Sykes S."/>
            <person name="Wortman J."/>
            <person name="Nusbaum C."/>
            <person name="Birren B."/>
        </authorList>
    </citation>
    <scope>NUCLEOTIDE SEQUENCE [LARGE SCALE GENOMIC DNA]</scope>
    <source>
        <strain evidence="9">floridensis</strain>
    </source>
</reference>
<dbReference type="FunCoup" id="L2GR30">
    <property type="interactions" value="221"/>
</dbReference>
<evidence type="ECO:0000256" key="5">
    <source>
        <dbReference type="ARBA" id="ARBA00023274"/>
    </source>
</evidence>
<feature type="domain" description="Large ribosomal subunit protein uL18 C-terminal eukaryotes" evidence="7">
    <location>
        <begin position="232"/>
        <end position="285"/>
    </location>
</feature>
<comment type="subcellular location">
    <subcellularLocation>
        <location evidence="1">Cytoplasm</location>
    </subcellularLocation>
</comment>
<dbReference type="AlphaFoldDB" id="L2GR30"/>
<dbReference type="STRING" id="948595.L2GR30"/>
<dbReference type="PANTHER" id="PTHR23410">
    <property type="entry name" value="RIBOSOMAL PROTEIN L5-RELATED"/>
    <property type="match status" value="1"/>
</dbReference>
<evidence type="ECO:0000256" key="6">
    <source>
        <dbReference type="SAM" id="MobiDB-lite"/>
    </source>
</evidence>
<name>L2GR30_VAVCU</name>
<dbReference type="Pfam" id="PF17144">
    <property type="entry name" value="Ribosomal_L5e"/>
    <property type="match status" value="1"/>
</dbReference>
<dbReference type="RefSeq" id="XP_008075449.1">
    <property type="nucleotide sequence ID" value="XM_008077258.1"/>
</dbReference>
<dbReference type="InterPro" id="IPR025607">
    <property type="entry name" value="Ribosomal_uL18_C_euk"/>
</dbReference>
<comment type="similarity">
    <text evidence="2">Belongs to the universal ribosomal protein uL18 family.</text>
</comment>
<accession>L2GR30</accession>
<dbReference type="VEuPathDB" id="MicrosporidiaDB:VCUG_02441"/>
<evidence type="ECO:0000256" key="4">
    <source>
        <dbReference type="ARBA" id="ARBA00022980"/>
    </source>
</evidence>
<dbReference type="InterPro" id="IPR057268">
    <property type="entry name" value="Ribosomal_L18"/>
</dbReference>
<dbReference type="PANTHER" id="PTHR23410:SF12">
    <property type="entry name" value="LARGE RIBOSOMAL SUBUNIT PROTEIN UL18"/>
    <property type="match status" value="1"/>
</dbReference>
<keyword evidence="5" id="KW-0687">Ribonucleoprotein</keyword>
<dbReference type="EMBL" id="GL877466">
    <property type="protein sequence ID" value="ELA46079.1"/>
    <property type="molecule type" value="Genomic_DNA"/>
</dbReference>
<evidence type="ECO:0000313" key="8">
    <source>
        <dbReference type="EMBL" id="ELA46079.1"/>
    </source>
</evidence>
<keyword evidence="4" id="KW-0689">Ribosomal protein</keyword>
<dbReference type="PRINTS" id="PR00058">
    <property type="entry name" value="RIBOSOMALL5"/>
</dbReference>
<dbReference type="Proteomes" id="UP000011081">
    <property type="component" value="Unassembled WGS sequence"/>
</dbReference>
<dbReference type="InParanoid" id="L2GR30"/>
<dbReference type="GO" id="GO:0000027">
    <property type="term" value="P:ribosomal large subunit assembly"/>
    <property type="evidence" value="ECO:0007669"/>
    <property type="project" value="EnsemblFungi"/>
</dbReference>
<evidence type="ECO:0000313" key="9">
    <source>
        <dbReference type="Proteomes" id="UP000011081"/>
    </source>
</evidence>
<sequence>MTDIKVRKGYLHRFQTKKRRRRENKTDYTHRRNMLRPNLKNYGAVKSRLVVRRTNKKIICQIVKAYADGDRIVVEATSDELRQYGLCVGLTNYSAAYATGLLVARKALIKMELNDLYAAKKADGKIEEQEDVEDERRAYQVFLDIGLGRSTRGSRYFAAMKGASDGGLKIPHSEKVFPGYKKDEDFDAQALRERIYGKTVKDYMTMLRETDNEKYQGMFAEYIKNGIAPEDLEAMYEKVFSEVRSVKKIVAKEKKDYSANKKYKKEKMGGEEKKKRALEKVKEVVS</sequence>
<dbReference type="CDD" id="cd00432">
    <property type="entry name" value="Ribosomal_L18_L5e"/>
    <property type="match status" value="1"/>
</dbReference>
<evidence type="ECO:0000256" key="2">
    <source>
        <dbReference type="ARBA" id="ARBA00007116"/>
    </source>
</evidence>
<dbReference type="Pfam" id="PF14204">
    <property type="entry name" value="Ribosomal_L18_c"/>
    <property type="match status" value="1"/>
</dbReference>
<feature type="compositionally biased region" description="Basic and acidic residues" evidence="6">
    <location>
        <begin position="266"/>
        <end position="286"/>
    </location>
</feature>
<dbReference type="GO" id="GO:0003735">
    <property type="term" value="F:structural constituent of ribosome"/>
    <property type="evidence" value="ECO:0007669"/>
    <property type="project" value="InterPro"/>
</dbReference>
<dbReference type="GeneID" id="19880303"/>
<evidence type="ECO:0000256" key="3">
    <source>
        <dbReference type="ARBA" id="ARBA00022490"/>
    </source>
</evidence>
<dbReference type="InterPro" id="IPR005485">
    <property type="entry name" value="Rbsml_uL18_euk_arch"/>
</dbReference>
<dbReference type="OrthoDB" id="1618453at2759"/>
<dbReference type="GO" id="GO:0006412">
    <property type="term" value="P:translation"/>
    <property type="evidence" value="ECO:0007669"/>
    <property type="project" value="InterPro"/>
</dbReference>
<dbReference type="HAMAP" id="MF_01337_A">
    <property type="entry name" value="Ribosomal_uL18_A"/>
    <property type="match status" value="1"/>
</dbReference>
<keyword evidence="9" id="KW-1185">Reference proteome</keyword>
<evidence type="ECO:0000259" key="7">
    <source>
        <dbReference type="Pfam" id="PF14204"/>
    </source>
</evidence>
<dbReference type="GO" id="GO:0008097">
    <property type="term" value="F:5S rRNA binding"/>
    <property type="evidence" value="ECO:0007669"/>
    <property type="project" value="EnsemblFungi"/>
</dbReference>
<dbReference type="GO" id="GO:0022625">
    <property type="term" value="C:cytosolic large ribosomal subunit"/>
    <property type="evidence" value="ECO:0007669"/>
    <property type="project" value="EnsemblFungi"/>
</dbReference>
<dbReference type="HOGENOM" id="CLU_056222_1_0_1"/>
<evidence type="ECO:0000256" key="1">
    <source>
        <dbReference type="ARBA" id="ARBA00004496"/>
    </source>
</evidence>
<dbReference type="Gene3D" id="3.30.420.100">
    <property type="match status" value="1"/>
</dbReference>